<keyword evidence="3" id="KW-0902">Two-component regulatory system</keyword>
<dbReference type="Proteomes" id="UP000683551">
    <property type="component" value="Chromosome"/>
</dbReference>
<organism evidence="5 6">
    <name type="scientific">Ferrovum myxofaciens</name>
    <dbReference type="NCBI Taxonomy" id="416213"/>
    <lineage>
        <taxon>Bacteria</taxon>
        <taxon>Pseudomonadati</taxon>
        <taxon>Pseudomonadota</taxon>
        <taxon>Betaproteobacteria</taxon>
        <taxon>Ferrovales</taxon>
        <taxon>Ferrovaceae</taxon>
        <taxon>Ferrovum</taxon>
    </lineage>
</organism>
<dbReference type="Gene3D" id="3.30.565.10">
    <property type="entry name" value="Histidine kinase-like ATPase, C-terminal domain"/>
    <property type="match status" value="1"/>
</dbReference>
<keyword evidence="2" id="KW-0418">Kinase</keyword>
<keyword evidence="4" id="KW-0472">Membrane</keyword>
<evidence type="ECO:0000313" key="6">
    <source>
        <dbReference type="Proteomes" id="UP000683551"/>
    </source>
</evidence>
<keyword evidence="1" id="KW-0808">Transferase</keyword>
<proteinExistence type="predicted"/>
<gene>
    <name evidence="5" type="ORF">JZL65_11410</name>
</gene>
<dbReference type="CDD" id="cd16917">
    <property type="entry name" value="HATPase_UhpB-NarQ-NarX-like"/>
    <property type="match status" value="1"/>
</dbReference>
<dbReference type="GO" id="GO:0000160">
    <property type="term" value="P:phosphorelay signal transduction system"/>
    <property type="evidence" value="ECO:0007669"/>
    <property type="project" value="UniProtKB-KW"/>
</dbReference>
<dbReference type="Gene3D" id="1.20.5.1930">
    <property type="match status" value="1"/>
</dbReference>
<keyword evidence="4" id="KW-1133">Transmembrane helix</keyword>
<feature type="transmembrane region" description="Helical" evidence="4">
    <location>
        <begin position="294"/>
        <end position="312"/>
    </location>
</feature>
<evidence type="ECO:0000256" key="4">
    <source>
        <dbReference type="SAM" id="Phobius"/>
    </source>
</evidence>
<evidence type="ECO:0000256" key="3">
    <source>
        <dbReference type="ARBA" id="ARBA00023012"/>
    </source>
</evidence>
<evidence type="ECO:0000256" key="1">
    <source>
        <dbReference type="ARBA" id="ARBA00022679"/>
    </source>
</evidence>
<dbReference type="InterPro" id="IPR036890">
    <property type="entry name" value="HATPase_C_sf"/>
</dbReference>
<accession>A0A9E6MXW5</accession>
<feature type="transmembrane region" description="Helical" evidence="4">
    <location>
        <begin position="318"/>
        <end position="335"/>
    </location>
</feature>
<dbReference type="InterPro" id="IPR050482">
    <property type="entry name" value="Sensor_HK_TwoCompSys"/>
</dbReference>
<dbReference type="Gene3D" id="2.60.120.260">
    <property type="entry name" value="Galactose-binding domain-like"/>
    <property type="match status" value="1"/>
</dbReference>
<feature type="transmembrane region" description="Helical" evidence="4">
    <location>
        <begin position="377"/>
        <end position="396"/>
    </location>
</feature>
<name>A0A9E6MXW5_9PROT</name>
<feature type="transmembrane region" description="Helical" evidence="4">
    <location>
        <begin position="228"/>
        <end position="249"/>
    </location>
</feature>
<dbReference type="RefSeq" id="WP_273144246.1">
    <property type="nucleotide sequence ID" value="NZ_CP053675.1"/>
</dbReference>
<dbReference type="PANTHER" id="PTHR24421">
    <property type="entry name" value="NITRATE/NITRITE SENSOR PROTEIN NARX-RELATED"/>
    <property type="match status" value="1"/>
</dbReference>
<feature type="transmembrane region" description="Helical" evidence="4">
    <location>
        <begin position="200"/>
        <end position="221"/>
    </location>
</feature>
<dbReference type="SUPFAM" id="SSF55874">
    <property type="entry name" value="ATPase domain of HSP90 chaperone/DNA topoisomerase II/histidine kinase"/>
    <property type="match status" value="1"/>
</dbReference>
<feature type="transmembrane region" description="Helical" evidence="4">
    <location>
        <begin position="347"/>
        <end position="365"/>
    </location>
</feature>
<reference evidence="5" key="1">
    <citation type="submission" date="2021-02" db="EMBL/GenBank/DDBJ databases">
        <title>Comparative genomics of Ferrovum myxofaciens strains, predominant extremophile bacteria forming large biofilm stalactites in acid mine ecosystems.</title>
        <authorList>
            <person name="Burkartova K."/>
            <person name="Ridl J."/>
            <person name="Pajer P."/>
            <person name="Falteisek L."/>
        </authorList>
    </citation>
    <scope>NUCLEOTIDE SEQUENCE</scope>
    <source>
        <strain evidence="5">MI1III</strain>
    </source>
</reference>
<evidence type="ECO:0000256" key="2">
    <source>
        <dbReference type="ARBA" id="ARBA00022777"/>
    </source>
</evidence>
<dbReference type="AlphaFoldDB" id="A0A9E6MXW5"/>
<dbReference type="EMBL" id="CP071137">
    <property type="protein sequence ID" value="QWY77067.1"/>
    <property type="molecule type" value="Genomic_DNA"/>
</dbReference>
<keyword evidence="4" id="KW-0812">Transmembrane</keyword>
<evidence type="ECO:0000313" key="5">
    <source>
        <dbReference type="EMBL" id="QWY77067.1"/>
    </source>
</evidence>
<feature type="transmembrane region" description="Helical" evidence="4">
    <location>
        <begin position="261"/>
        <end position="282"/>
    </location>
</feature>
<dbReference type="InterPro" id="IPR008979">
    <property type="entry name" value="Galactose-bd-like_sf"/>
</dbReference>
<evidence type="ECO:0008006" key="7">
    <source>
        <dbReference type="Google" id="ProtNLM"/>
    </source>
</evidence>
<protein>
    <recommendedName>
        <fullName evidence="7">Histidine kinase</fullName>
    </recommendedName>
</protein>
<dbReference type="PANTHER" id="PTHR24421:SF58">
    <property type="entry name" value="SIGNAL TRANSDUCTION HISTIDINE-PROTEIN KINASE_PHOSPHATASE UHPB"/>
    <property type="match status" value="1"/>
</dbReference>
<dbReference type="GO" id="GO:0016301">
    <property type="term" value="F:kinase activity"/>
    <property type="evidence" value="ECO:0007669"/>
    <property type="project" value="UniProtKB-KW"/>
</dbReference>
<dbReference type="SUPFAM" id="SSF49785">
    <property type="entry name" value="Galactose-binding domain-like"/>
    <property type="match status" value="1"/>
</dbReference>
<sequence>MILLPANPLSLHTAKTHKPWREPIPLRNVLRLLFLLCFLPFHFPVQAAVSTLTQGYFIFSSENSPPAEELGRWNPVTLPDNWNISHPGQGGTGWYRFTFFLDHPSHDLWGIYLPRLSANAEVFANGVLVGSGGRLIEPISLNSFRPLLFSIPGGLLHPGNNIISIAILGYPNEMSGLENVQIGLATELTPRYERRSMFEVTAPITVCVLNISLSLGLFLLWKHHRAEPLYLMLALGSLCSGIYTSSFFLTEVPVQHSLWLWFIYTLAMGFSYIILLIIHRFVRVEHPLLERWAGAYTLIIPFLIAWTGPAYYLKLFGYMGASYALISPYLFYLVIRHRNTGHRIESLLLLLVLSVLAGIGVHDLDQMIFPHRHLPNYYAYWAASSMGLVITFLVILRFDRTLNRYILLNSNLNQQIEEKSQALASSYEERHALLTHNALLDERERILRDLHDGLGGYLISALALIDRMPQTTHALQKTLRTALDDLRLMVDSIDDKNGDLSLLIASVRERLDLAMDACNITLHWQVTAPPQLPNPSPSRHVQLIRMIQEIFNNVAKHSQAHHVNFILTDSFLEIRDDGIGFDPLSLKTGRGLTNLRRRAAELGLILTLRSGNHGTLIRLEWGNSGRRTAPALTYPQVWAVEYWSGQAGTGVQKQVK</sequence>